<dbReference type="InterPro" id="IPR000873">
    <property type="entry name" value="AMP-dep_synth/lig_dom"/>
</dbReference>
<dbReference type="FunFam" id="3.30.300.30:FF:000008">
    <property type="entry name" value="2,3-dihydroxybenzoate-AMP ligase"/>
    <property type="match status" value="1"/>
</dbReference>
<gene>
    <name evidence="6" type="ORF">CHM34_05690</name>
</gene>
<feature type="domain" description="AMP-binding enzyme C-terminal" evidence="5">
    <location>
        <begin position="469"/>
        <end position="544"/>
    </location>
</feature>
<dbReference type="EMBL" id="NOWF01000003">
    <property type="protein sequence ID" value="OYD08338.1"/>
    <property type="molecule type" value="Genomic_DNA"/>
</dbReference>
<organism evidence="6 7">
    <name type="scientific">Paludifilum halophilum</name>
    <dbReference type="NCBI Taxonomy" id="1642702"/>
    <lineage>
        <taxon>Bacteria</taxon>
        <taxon>Bacillati</taxon>
        <taxon>Bacillota</taxon>
        <taxon>Bacilli</taxon>
        <taxon>Bacillales</taxon>
        <taxon>Thermoactinomycetaceae</taxon>
        <taxon>Paludifilum</taxon>
    </lineage>
</organism>
<dbReference type="PROSITE" id="PS00455">
    <property type="entry name" value="AMP_BINDING"/>
    <property type="match status" value="1"/>
</dbReference>
<keyword evidence="7" id="KW-1185">Reference proteome</keyword>
<dbReference type="Gene3D" id="3.30.300.30">
    <property type="match status" value="1"/>
</dbReference>
<keyword evidence="3" id="KW-1133">Transmembrane helix</keyword>
<comment type="caution">
    <text evidence="6">The sequence shown here is derived from an EMBL/GenBank/DDBJ whole genome shotgun (WGS) entry which is preliminary data.</text>
</comment>
<dbReference type="Gene3D" id="2.30.38.10">
    <property type="entry name" value="Luciferase, Domain 3"/>
    <property type="match status" value="1"/>
</dbReference>
<accession>A0A235B7P5</accession>
<name>A0A235B7P5_9BACL</name>
<dbReference type="SUPFAM" id="SSF56801">
    <property type="entry name" value="Acetyl-CoA synthetase-like"/>
    <property type="match status" value="1"/>
</dbReference>
<evidence type="ECO:0000313" key="7">
    <source>
        <dbReference type="Proteomes" id="UP000215459"/>
    </source>
</evidence>
<dbReference type="InterPro" id="IPR045851">
    <property type="entry name" value="AMP-bd_C_sf"/>
</dbReference>
<dbReference type="Gene3D" id="3.40.50.980">
    <property type="match status" value="2"/>
</dbReference>
<dbReference type="AlphaFoldDB" id="A0A235B7P5"/>
<dbReference type="Pfam" id="PF00501">
    <property type="entry name" value="AMP-binding"/>
    <property type="match status" value="1"/>
</dbReference>
<dbReference type="OrthoDB" id="9803968at2"/>
<sequence length="572" mass="64845">MAEKEKVWFRHYPESIPATLEYPDVPITYYLEKAAADFPDLEAIHFMGKRMTYRQLLEDVYRLAQSLRELGVQKGERVSIMLPNSPQSVISYYAVLLLGGIVVQTNPMYKERELEHQLKDSGAETVICLDQVYHQVAKVKTSTSVKQVIVTSIKDYLPFPKNWLYPLKVKKEGMDIDIPYGEGIHSFSQLLKKALSEPVPSQVDSLDEVALLQYTGGTTGLPKGAMLTHRNILVNVIQCNAWMYKGKRGQEKSLGIVPLFHVYGMTVMMNYSVYLAATMILMPRFDAEETLKLIQKERPTLFPGAPTIYVALINHPKISEYDLSSIHACLSGSAPLPLMVQEEFEKRIGGRLVEGYGLTESSPVTHANPIWDRRKNGSIGLPWPDTDCRIVDPSTGEEVAEGEMGVLQVRGPQVMKGYWNQEEETSKTIRDGWLHTGDIGTMDEEGYFYIMDRQKDMIIAGGFNIYPREVEEVLYDHPGVQEAAVVGVPDPYRGETVKAFVVLKPDHSLTEEELQVYCREKLANFKVPRLYEFRDELPKTTVGKVLRRVLAEEERKKVQSEEEELQAAGKEK</sequence>
<dbReference type="Proteomes" id="UP000215459">
    <property type="component" value="Unassembled WGS sequence"/>
</dbReference>
<evidence type="ECO:0000259" key="4">
    <source>
        <dbReference type="Pfam" id="PF00501"/>
    </source>
</evidence>
<dbReference type="InterPro" id="IPR020845">
    <property type="entry name" value="AMP-binding_CS"/>
</dbReference>
<feature type="transmembrane region" description="Helical" evidence="3">
    <location>
        <begin position="253"/>
        <end position="274"/>
    </location>
</feature>
<comment type="similarity">
    <text evidence="1">Belongs to the ATP-dependent AMP-binding enzyme family.</text>
</comment>
<dbReference type="InterPro" id="IPR025110">
    <property type="entry name" value="AMP-bd_C"/>
</dbReference>
<keyword evidence="3" id="KW-0472">Membrane</keyword>
<evidence type="ECO:0000313" key="6">
    <source>
        <dbReference type="EMBL" id="OYD08338.1"/>
    </source>
</evidence>
<dbReference type="PANTHER" id="PTHR24096">
    <property type="entry name" value="LONG-CHAIN-FATTY-ACID--COA LIGASE"/>
    <property type="match status" value="1"/>
</dbReference>
<proteinExistence type="inferred from homology"/>
<evidence type="ECO:0000256" key="3">
    <source>
        <dbReference type="SAM" id="Phobius"/>
    </source>
</evidence>
<dbReference type="Pfam" id="PF13193">
    <property type="entry name" value="AMP-binding_C"/>
    <property type="match status" value="1"/>
</dbReference>
<protein>
    <submittedName>
        <fullName evidence="6">Long-chain fatty acid--CoA ligase</fullName>
    </submittedName>
</protein>
<evidence type="ECO:0000256" key="1">
    <source>
        <dbReference type="ARBA" id="ARBA00006432"/>
    </source>
</evidence>
<reference evidence="6 7" key="1">
    <citation type="submission" date="2017-07" db="EMBL/GenBank/DDBJ databases">
        <title>The genome sequence of Paludifilum halophilum highlights mechanisms for microbial adaptation to high salt environemnts.</title>
        <authorList>
            <person name="Belbahri L."/>
        </authorList>
    </citation>
    <scope>NUCLEOTIDE SEQUENCE [LARGE SCALE GENOMIC DNA]</scope>
    <source>
        <strain evidence="6 7">DSM 102817</strain>
    </source>
</reference>
<dbReference type="FunFam" id="3.40.50.12780:FF:000003">
    <property type="entry name" value="Long-chain-fatty-acid--CoA ligase FadD"/>
    <property type="match status" value="1"/>
</dbReference>
<dbReference type="CDD" id="cd05936">
    <property type="entry name" value="FC-FACS_FadD_like"/>
    <property type="match status" value="1"/>
</dbReference>
<keyword evidence="2 6" id="KW-0436">Ligase</keyword>
<dbReference type="NCBIfam" id="NF004837">
    <property type="entry name" value="PRK06187.1"/>
    <property type="match status" value="1"/>
</dbReference>
<evidence type="ECO:0000259" key="5">
    <source>
        <dbReference type="Pfam" id="PF13193"/>
    </source>
</evidence>
<dbReference type="GO" id="GO:0016405">
    <property type="term" value="F:CoA-ligase activity"/>
    <property type="evidence" value="ECO:0007669"/>
    <property type="project" value="TreeGrafter"/>
</dbReference>
<keyword evidence="3" id="KW-0812">Transmembrane</keyword>
<dbReference type="RefSeq" id="WP_094263643.1">
    <property type="nucleotide sequence ID" value="NZ_NOWF01000003.1"/>
</dbReference>
<evidence type="ECO:0000256" key="2">
    <source>
        <dbReference type="ARBA" id="ARBA00022598"/>
    </source>
</evidence>
<feature type="domain" description="AMP-dependent synthetase/ligase" evidence="4">
    <location>
        <begin position="31"/>
        <end position="419"/>
    </location>
</feature>